<keyword evidence="2" id="KW-1185">Reference proteome</keyword>
<organism evidence="1 2">
    <name type="scientific">Vespula maculifrons</name>
    <name type="common">Eastern yellow jacket</name>
    <name type="synonym">Wasp</name>
    <dbReference type="NCBI Taxonomy" id="7453"/>
    <lineage>
        <taxon>Eukaryota</taxon>
        <taxon>Metazoa</taxon>
        <taxon>Ecdysozoa</taxon>
        <taxon>Arthropoda</taxon>
        <taxon>Hexapoda</taxon>
        <taxon>Insecta</taxon>
        <taxon>Pterygota</taxon>
        <taxon>Neoptera</taxon>
        <taxon>Endopterygota</taxon>
        <taxon>Hymenoptera</taxon>
        <taxon>Apocrita</taxon>
        <taxon>Aculeata</taxon>
        <taxon>Vespoidea</taxon>
        <taxon>Vespidae</taxon>
        <taxon>Vespinae</taxon>
        <taxon>Vespula</taxon>
    </lineage>
</organism>
<sequence>MLYEYYIFNIEVLFCKDCNIDKLIDVINHQVFIINTKAITLQPYTVHFTITYRHAGQISAFECEWRIYRNGVGVSHKHWTRLKS</sequence>
<comment type="caution">
    <text evidence="1">The sequence shown here is derived from an EMBL/GenBank/DDBJ whole genome shotgun (WGS) entry which is preliminary data.</text>
</comment>
<gene>
    <name evidence="1" type="ORF">V1477_000181</name>
</gene>
<dbReference type="AlphaFoldDB" id="A0ABD2D3G6"/>
<protein>
    <submittedName>
        <fullName evidence="1">Uncharacterized protein</fullName>
    </submittedName>
</protein>
<evidence type="ECO:0000313" key="1">
    <source>
        <dbReference type="EMBL" id="KAL2751023.1"/>
    </source>
</evidence>
<proteinExistence type="predicted"/>
<evidence type="ECO:0000313" key="2">
    <source>
        <dbReference type="Proteomes" id="UP001607303"/>
    </source>
</evidence>
<name>A0ABD2D3G6_VESMC</name>
<reference evidence="1 2" key="1">
    <citation type="journal article" date="2024" name="Ann. Entomol. Soc. Am.">
        <title>Genomic analyses of the southern and eastern yellowjacket wasps (Hymenoptera: Vespidae) reveal evolutionary signatures of social life.</title>
        <authorList>
            <person name="Catto M.A."/>
            <person name="Caine P.B."/>
            <person name="Orr S.E."/>
            <person name="Hunt B.G."/>
            <person name="Goodisman M.A.D."/>
        </authorList>
    </citation>
    <scope>NUCLEOTIDE SEQUENCE [LARGE SCALE GENOMIC DNA]</scope>
    <source>
        <strain evidence="1">232</strain>
        <tissue evidence="1">Head and thorax</tissue>
    </source>
</reference>
<dbReference type="Proteomes" id="UP001607303">
    <property type="component" value="Unassembled WGS sequence"/>
</dbReference>
<dbReference type="EMBL" id="JAYRBN010000007">
    <property type="protein sequence ID" value="KAL2751023.1"/>
    <property type="molecule type" value="Genomic_DNA"/>
</dbReference>
<accession>A0ABD2D3G6</accession>